<accession>A0A8J3PSY9</accession>
<protein>
    <submittedName>
        <fullName evidence="1">Uncharacterized protein</fullName>
    </submittedName>
</protein>
<gene>
    <name evidence="1" type="ORF">Pka01_31710</name>
</gene>
<name>A0A8J3PSY9_9ACTN</name>
<dbReference type="AlphaFoldDB" id="A0A8J3PSY9"/>
<dbReference type="EMBL" id="BONV01000012">
    <property type="protein sequence ID" value="GIG80044.1"/>
    <property type="molecule type" value="Genomic_DNA"/>
</dbReference>
<evidence type="ECO:0000313" key="2">
    <source>
        <dbReference type="Proteomes" id="UP000630097"/>
    </source>
</evidence>
<proteinExistence type="predicted"/>
<evidence type="ECO:0000313" key="1">
    <source>
        <dbReference type="EMBL" id="GIG80044.1"/>
    </source>
</evidence>
<keyword evidence="2" id="KW-1185">Reference proteome</keyword>
<comment type="caution">
    <text evidence="1">The sequence shown here is derived from an EMBL/GenBank/DDBJ whole genome shotgun (WGS) entry which is preliminary data.</text>
</comment>
<sequence length="50" mass="5659">MFYSSPDSLPNLTQEPLCLAIRVALFISVLMPSRWACPPLDEDQEETLGY</sequence>
<dbReference type="Proteomes" id="UP000630097">
    <property type="component" value="Unassembled WGS sequence"/>
</dbReference>
<reference evidence="1 2" key="1">
    <citation type="submission" date="2021-01" db="EMBL/GenBank/DDBJ databases">
        <title>Whole genome shotgun sequence of Planotetraspora kaengkrachanensis NBRC 104272.</title>
        <authorList>
            <person name="Komaki H."/>
            <person name="Tamura T."/>
        </authorList>
    </citation>
    <scope>NUCLEOTIDE SEQUENCE [LARGE SCALE GENOMIC DNA]</scope>
    <source>
        <strain evidence="1 2">NBRC 104272</strain>
    </source>
</reference>
<organism evidence="1 2">
    <name type="scientific">Planotetraspora kaengkrachanensis</name>
    <dbReference type="NCBI Taxonomy" id="575193"/>
    <lineage>
        <taxon>Bacteria</taxon>
        <taxon>Bacillati</taxon>
        <taxon>Actinomycetota</taxon>
        <taxon>Actinomycetes</taxon>
        <taxon>Streptosporangiales</taxon>
        <taxon>Streptosporangiaceae</taxon>
        <taxon>Planotetraspora</taxon>
    </lineage>
</organism>